<protein>
    <submittedName>
        <fullName evidence="1">Uncharacterized protein</fullName>
    </submittedName>
</protein>
<dbReference type="OrthoDB" id="5985073at2759"/>
<comment type="caution">
    <text evidence="1">The sequence shown here is derived from an EMBL/GenBank/DDBJ whole genome shotgun (WGS) entry which is preliminary data.</text>
</comment>
<dbReference type="Proteomes" id="UP000283895">
    <property type="component" value="Unassembled WGS sequence"/>
</dbReference>
<dbReference type="EMBL" id="LKEA01000123">
    <property type="protein sequence ID" value="ROV86860.1"/>
    <property type="molecule type" value="Genomic_DNA"/>
</dbReference>
<organism evidence="1 2">
    <name type="scientific">Cytospora schulzeri</name>
    <dbReference type="NCBI Taxonomy" id="448051"/>
    <lineage>
        <taxon>Eukaryota</taxon>
        <taxon>Fungi</taxon>
        <taxon>Dikarya</taxon>
        <taxon>Ascomycota</taxon>
        <taxon>Pezizomycotina</taxon>
        <taxon>Sordariomycetes</taxon>
        <taxon>Sordariomycetidae</taxon>
        <taxon>Diaporthales</taxon>
        <taxon>Cytosporaceae</taxon>
        <taxon>Cytospora</taxon>
    </lineage>
</organism>
<reference evidence="1 2" key="1">
    <citation type="submission" date="2015-09" db="EMBL/GenBank/DDBJ databases">
        <title>Host preference determinants of Valsa canker pathogens revealed by comparative genomics.</title>
        <authorList>
            <person name="Yin Z."/>
            <person name="Huang L."/>
        </authorList>
    </citation>
    <scope>NUCLEOTIDE SEQUENCE [LARGE SCALE GENOMIC DNA]</scope>
    <source>
        <strain evidence="1 2">03-1</strain>
    </source>
</reference>
<keyword evidence="2" id="KW-1185">Reference proteome</keyword>
<sequence>MAEFAALNTAISADCTSLELNVAHGVSGAQSGDFCYDIAVEYGITLSPAVGDKCAGL</sequence>
<evidence type="ECO:0000313" key="2">
    <source>
        <dbReference type="Proteomes" id="UP000283895"/>
    </source>
</evidence>
<evidence type="ECO:0000313" key="1">
    <source>
        <dbReference type="EMBL" id="ROV86860.1"/>
    </source>
</evidence>
<gene>
    <name evidence="1" type="ORF">VMCG_10810</name>
</gene>
<dbReference type="CDD" id="cd00118">
    <property type="entry name" value="LysM"/>
    <property type="match status" value="1"/>
</dbReference>
<accession>A0A423V7V3</accession>
<dbReference type="InterPro" id="IPR018392">
    <property type="entry name" value="LysM"/>
</dbReference>
<dbReference type="AlphaFoldDB" id="A0A423V7V3"/>
<name>A0A423V7V3_9PEZI</name>
<proteinExistence type="predicted"/>